<protein>
    <recommendedName>
        <fullName evidence="4">Response regulator receiver modulated diguanylate cyclase/phosphodiesterase</fullName>
    </recommendedName>
</protein>
<evidence type="ECO:0000259" key="2">
    <source>
        <dbReference type="PROSITE" id="PS50883"/>
    </source>
</evidence>
<dbReference type="CDD" id="cd01948">
    <property type="entry name" value="EAL"/>
    <property type="match status" value="1"/>
</dbReference>
<dbReference type="AlphaFoldDB" id="A0A380T9N4"/>
<dbReference type="Pfam" id="PF11849">
    <property type="entry name" value="DUF3369"/>
    <property type="match status" value="1"/>
</dbReference>
<dbReference type="InterPro" id="IPR001633">
    <property type="entry name" value="EAL_dom"/>
</dbReference>
<dbReference type="SUPFAM" id="SSF52172">
    <property type="entry name" value="CheY-like"/>
    <property type="match status" value="1"/>
</dbReference>
<evidence type="ECO:0008006" key="4">
    <source>
        <dbReference type="Google" id="ProtNLM"/>
    </source>
</evidence>
<dbReference type="GO" id="GO:0000160">
    <property type="term" value="P:phosphorelay signal transduction system"/>
    <property type="evidence" value="ECO:0007669"/>
    <property type="project" value="InterPro"/>
</dbReference>
<organism evidence="3">
    <name type="scientific">metagenome</name>
    <dbReference type="NCBI Taxonomy" id="256318"/>
    <lineage>
        <taxon>unclassified sequences</taxon>
        <taxon>metagenomes</taxon>
    </lineage>
</organism>
<dbReference type="InterPro" id="IPR001789">
    <property type="entry name" value="Sig_transdc_resp-reg_receiver"/>
</dbReference>
<dbReference type="SMART" id="SM00052">
    <property type="entry name" value="EAL"/>
    <property type="match status" value="1"/>
</dbReference>
<dbReference type="InterPro" id="IPR011006">
    <property type="entry name" value="CheY-like_superfamily"/>
</dbReference>
<dbReference type="InterPro" id="IPR043128">
    <property type="entry name" value="Rev_trsase/Diguanyl_cyclase"/>
</dbReference>
<dbReference type="EMBL" id="UIDG01000001">
    <property type="protein sequence ID" value="SUS03385.1"/>
    <property type="molecule type" value="Genomic_DNA"/>
</dbReference>
<sequence>MQPLTQPDIPGDDIAVVEDDVGGQPASRPVHARWKILVVDDDPEVHAVTRFVLGNTELLGRPLDLLEARSSREAQTELLHHSDIAVILLDVVMEEHDSGLKFARWVREAGLEDVRIILRTGQPGYAPELDVIRDYDINDYRAKSELTQTRLITSMTAALRSYQQIETIERSRRGLEMIISSCSQLFQKRELASFSHGVLLQIASLCGIDGDGMICSSTDRAAAADPHVVSGVGSLATFIGSRLSDLPDSSRIKSATLDALIRNVSSTEGPLVLSVNTPPDRRYVASLDHGEPLDAMDSALLRVFAANIAVGFENVGLIERLDRLAYWDETADLPNRHRLLKDMVDHGVGGQYVALIRVTSHSDTVVAFGQTMATGLLRDIAGWLREARGGGDVYRYAEDVLGVIITPGTQQEARLAELEQHEFQVVGQMMRAHFAIGRAPLVYQGDAALTCDQAYAAMSLAGANGREDIVEFDGAIIRDARNRIELSAALRNALDDGVVDIVFQPLVEMTTGKCKGYEALARWSRNGKAVSPGEFIPLAEQVGLSLKIFELGVRRASQWHAKLTASGRDGYVSVNLAACDLDREDLVPHVVNLLGRTQMPPASLQIEITEQSLIRDFTVSERNLRALKNLGCRIAIDDFGTGYSSLSYIGRLPVDVLKLDRQFVTDIIDNKSSQAIVSLTVGLANRLKLEVLAEGVETAEQQAALEAIGIRNAQGYLFARPMAPEQLETWLGATRS</sequence>
<dbReference type="Pfam" id="PF00563">
    <property type="entry name" value="EAL"/>
    <property type="match status" value="1"/>
</dbReference>
<accession>A0A380T9N4</accession>
<dbReference type="PANTHER" id="PTHR33121:SF70">
    <property type="entry name" value="SIGNALING PROTEIN YKOW"/>
    <property type="match status" value="1"/>
</dbReference>
<dbReference type="InterPro" id="IPR050706">
    <property type="entry name" value="Cyclic-di-GMP_PDE-like"/>
</dbReference>
<proteinExistence type="predicted"/>
<dbReference type="Gene3D" id="3.20.20.450">
    <property type="entry name" value="EAL domain"/>
    <property type="match status" value="1"/>
</dbReference>
<dbReference type="PANTHER" id="PTHR33121">
    <property type="entry name" value="CYCLIC DI-GMP PHOSPHODIESTERASE PDEF"/>
    <property type="match status" value="1"/>
</dbReference>
<dbReference type="SMART" id="SM00448">
    <property type="entry name" value="REC"/>
    <property type="match status" value="1"/>
</dbReference>
<feature type="domain" description="EAL" evidence="2">
    <location>
        <begin position="483"/>
        <end position="735"/>
    </location>
</feature>
<dbReference type="Gene3D" id="3.40.50.2300">
    <property type="match status" value="1"/>
</dbReference>
<feature type="domain" description="Response regulatory" evidence="1">
    <location>
        <begin position="35"/>
        <end position="158"/>
    </location>
</feature>
<dbReference type="GO" id="GO:0071111">
    <property type="term" value="F:cyclic-guanylate-specific phosphodiesterase activity"/>
    <property type="evidence" value="ECO:0007669"/>
    <property type="project" value="InterPro"/>
</dbReference>
<dbReference type="InterPro" id="IPR035919">
    <property type="entry name" value="EAL_sf"/>
</dbReference>
<dbReference type="InterPro" id="IPR021800">
    <property type="entry name" value="DUF3369"/>
</dbReference>
<evidence type="ECO:0000313" key="3">
    <source>
        <dbReference type="EMBL" id="SUS03385.1"/>
    </source>
</evidence>
<reference evidence="3" key="1">
    <citation type="submission" date="2018-07" db="EMBL/GenBank/DDBJ databases">
        <authorList>
            <person name="Quirk P.G."/>
            <person name="Krulwich T.A."/>
        </authorList>
    </citation>
    <scope>NUCLEOTIDE SEQUENCE</scope>
</reference>
<dbReference type="Gene3D" id="3.30.70.270">
    <property type="match status" value="1"/>
</dbReference>
<dbReference type="PROSITE" id="PS50883">
    <property type="entry name" value="EAL"/>
    <property type="match status" value="1"/>
</dbReference>
<gene>
    <name evidence="3" type="ORF">DF3PB_10137</name>
</gene>
<evidence type="ECO:0000259" key="1">
    <source>
        <dbReference type="PROSITE" id="PS50110"/>
    </source>
</evidence>
<dbReference type="SUPFAM" id="SSF141868">
    <property type="entry name" value="EAL domain-like"/>
    <property type="match status" value="1"/>
</dbReference>
<dbReference type="PROSITE" id="PS50110">
    <property type="entry name" value="RESPONSE_REGULATORY"/>
    <property type="match status" value="1"/>
</dbReference>
<name>A0A380T9N4_9ZZZZ</name>